<comment type="caution">
    <text evidence="1">The sequence shown here is derived from an EMBL/GenBank/DDBJ whole genome shotgun (WGS) entry which is preliminary data.</text>
</comment>
<evidence type="ECO:0000313" key="1">
    <source>
        <dbReference type="EMBL" id="PSR28359.1"/>
    </source>
</evidence>
<dbReference type="EMBL" id="PXYT01000020">
    <property type="protein sequence ID" value="PSR28359.1"/>
    <property type="molecule type" value="Genomic_DNA"/>
</dbReference>
<gene>
    <name evidence="1" type="ORF">C7B43_10290</name>
</gene>
<reference evidence="1 2" key="1">
    <citation type="journal article" date="2014" name="BMC Genomics">
        <title>Comparison of environmental and isolate Sulfobacillus genomes reveals diverse carbon, sulfur, nitrogen, and hydrogen metabolisms.</title>
        <authorList>
            <person name="Justice N.B."/>
            <person name="Norman A."/>
            <person name="Brown C.T."/>
            <person name="Singh A."/>
            <person name="Thomas B.C."/>
            <person name="Banfield J.F."/>
        </authorList>
    </citation>
    <scope>NUCLEOTIDE SEQUENCE [LARGE SCALE GENOMIC DNA]</scope>
    <source>
        <strain evidence="1">AMDSBA1</strain>
    </source>
</reference>
<dbReference type="AlphaFoldDB" id="A0A2T2X1J8"/>
<protein>
    <submittedName>
        <fullName evidence="1">Uncharacterized protein</fullName>
    </submittedName>
</protein>
<organism evidence="1 2">
    <name type="scientific">Sulfobacillus benefaciens</name>
    <dbReference type="NCBI Taxonomy" id="453960"/>
    <lineage>
        <taxon>Bacteria</taxon>
        <taxon>Bacillati</taxon>
        <taxon>Bacillota</taxon>
        <taxon>Clostridia</taxon>
        <taxon>Eubacteriales</taxon>
        <taxon>Clostridiales Family XVII. Incertae Sedis</taxon>
        <taxon>Sulfobacillus</taxon>
    </lineage>
</organism>
<evidence type="ECO:0000313" key="2">
    <source>
        <dbReference type="Proteomes" id="UP000242699"/>
    </source>
</evidence>
<dbReference type="Proteomes" id="UP000242699">
    <property type="component" value="Unassembled WGS sequence"/>
</dbReference>
<sequence>MMALHAEKPPISAGLASLDIDLIFWHPKVKDIKALQYFLETNSLDERAQSVVWLKKFTMRLSMWKGQYLHEMSLADWNTAMQALDHFLRQMNEYYHPRRIEYDTRAFTVGLVKKVRHRTRPLSILTSESIDRRQPAWWNLKI</sequence>
<accession>A0A2T2X1J8</accession>
<name>A0A2T2X1J8_9FIRM</name>
<proteinExistence type="predicted"/>